<reference evidence="5 7" key="1">
    <citation type="submission" date="2017-02" db="EMBL/GenBank/DDBJ databases">
        <title>Draft genome sequence of Moraxella caviae CCUG 355 type strain.</title>
        <authorList>
            <person name="Engstrom-Jakobsson H."/>
            <person name="Salva-Serra F."/>
            <person name="Thorell K."/>
            <person name="Gonzales-Siles L."/>
            <person name="Karlsson R."/>
            <person name="Boulund F."/>
            <person name="Engstrand L."/>
            <person name="Moore E."/>
        </authorList>
    </citation>
    <scope>NUCLEOTIDE SEQUENCE [LARGE SCALE GENOMIC DNA]</scope>
    <source>
        <strain evidence="5 7">CCUG 355</strain>
    </source>
</reference>
<dbReference type="EMBL" id="UGQE01000001">
    <property type="protein sequence ID" value="STZ10314.1"/>
    <property type="molecule type" value="Genomic_DNA"/>
</dbReference>
<dbReference type="SMART" id="SM00345">
    <property type="entry name" value="HTH_GNTR"/>
    <property type="match status" value="1"/>
</dbReference>
<dbReference type="GO" id="GO:0003677">
    <property type="term" value="F:DNA binding"/>
    <property type="evidence" value="ECO:0007669"/>
    <property type="project" value="UniProtKB-KW"/>
</dbReference>
<gene>
    <name evidence="6" type="primary">ydfH_1</name>
    <name evidence="5" type="ORF">B0181_06570</name>
    <name evidence="6" type="ORF">NCTC10293_00646</name>
</gene>
<dbReference type="STRING" id="34060.B0181_06570"/>
<organism evidence="5 7">
    <name type="scientific">Moraxella caviae</name>
    <dbReference type="NCBI Taxonomy" id="34060"/>
    <lineage>
        <taxon>Bacteria</taxon>
        <taxon>Pseudomonadati</taxon>
        <taxon>Pseudomonadota</taxon>
        <taxon>Gammaproteobacteria</taxon>
        <taxon>Moraxellales</taxon>
        <taxon>Moraxellaceae</taxon>
        <taxon>Moraxella</taxon>
    </lineage>
</organism>
<dbReference type="Pfam" id="PF00392">
    <property type="entry name" value="GntR"/>
    <property type="match status" value="1"/>
</dbReference>
<dbReference type="CDD" id="cd07377">
    <property type="entry name" value="WHTH_GntR"/>
    <property type="match status" value="1"/>
</dbReference>
<keyword evidence="3" id="KW-0804">Transcription</keyword>
<dbReference type="InterPro" id="IPR036388">
    <property type="entry name" value="WH-like_DNA-bd_sf"/>
</dbReference>
<evidence type="ECO:0000256" key="1">
    <source>
        <dbReference type="ARBA" id="ARBA00023015"/>
    </source>
</evidence>
<dbReference type="RefSeq" id="WP_078276707.1">
    <property type="nucleotide sequence ID" value="NZ_CAACXO010000046.1"/>
</dbReference>
<dbReference type="EMBL" id="MUXU01000038">
    <property type="protein sequence ID" value="OOR89626.1"/>
    <property type="molecule type" value="Genomic_DNA"/>
</dbReference>
<dbReference type="Proteomes" id="UP000255279">
    <property type="component" value="Unassembled WGS sequence"/>
</dbReference>
<evidence type="ECO:0000256" key="3">
    <source>
        <dbReference type="ARBA" id="ARBA00023163"/>
    </source>
</evidence>
<dbReference type="PROSITE" id="PS50949">
    <property type="entry name" value="HTH_GNTR"/>
    <property type="match status" value="1"/>
</dbReference>
<keyword evidence="1" id="KW-0805">Transcription regulation</keyword>
<dbReference type="GO" id="GO:0003700">
    <property type="term" value="F:DNA-binding transcription factor activity"/>
    <property type="evidence" value="ECO:0007669"/>
    <property type="project" value="InterPro"/>
</dbReference>
<dbReference type="InterPro" id="IPR000524">
    <property type="entry name" value="Tscrpt_reg_HTH_GntR"/>
</dbReference>
<name>A0A1T0A1G7_9GAMM</name>
<dbReference type="InterPro" id="IPR008920">
    <property type="entry name" value="TF_FadR/GntR_C"/>
</dbReference>
<dbReference type="PANTHER" id="PTHR43537">
    <property type="entry name" value="TRANSCRIPTIONAL REGULATOR, GNTR FAMILY"/>
    <property type="match status" value="1"/>
</dbReference>
<dbReference type="SUPFAM" id="SSF46785">
    <property type="entry name" value="Winged helix' DNA-binding domain"/>
    <property type="match status" value="1"/>
</dbReference>
<evidence type="ECO:0000256" key="2">
    <source>
        <dbReference type="ARBA" id="ARBA00023125"/>
    </source>
</evidence>
<dbReference type="OrthoDB" id="9799812at2"/>
<reference evidence="6 8" key="2">
    <citation type="submission" date="2018-06" db="EMBL/GenBank/DDBJ databases">
        <authorList>
            <consortium name="Pathogen Informatics"/>
            <person name="Doyle S."/>
        </authorList>
    </citation>
    <scope>NUCLEOTIDE SEQUENCE [LARGE SCALE GENOMIC DNA]</scope>
    <source>
        <strain evidence="6 8">NCTC10293</strain>
    </source>
</reference>
<dbReference type="Proteomes" id="UP000190435">
    <property type="component" value="Unassembled WGS sequence"/>
</dbReference>
<protein>
    <submittedName>
        <fullName evidence="5">GntR family transcriptional regulator</fullName>
    </submittedName>
</protein>
<evidence type="ECO:0000313" key="5">
    <source>
        <dbReference type="EMBL" id="OOR89626.1"/>
    </source>
</evidence>
<dbReference type="InterPro" id="IPR036390">
    <property type="entry name" value="WH_DNA-bd_sf"/>
</dbReference>
<dbReference type="Gene3D" id="1.10.10.10">
    <property type="entry name" value="Winged helix-like DNA-binding domain superfamily/Winged helix DNA-binding domain"/>
    <property type="match status" value="1"/>
</dbReference>
<evidence type="ECO:0000259" key="4">
    <source>
        <dbReference type="PROSITE" id="PS50949"/>
    </source>
</evidence>
<proteinExistence type="predicted"/>
<dbReference type="AlphaFoldDB" id="A0A1T0A1G7"/>
<evidence type="ECO:0000313" key="8">
    <source>
        <dbReference type="Proteomes" id="UP000255279"/>
    </source>
</evidence>
<evidence type="ECO:0000313" key="6">
    <source>
        <dbReference type="EMBL" id="STZ10314.1"/>
    </source>
</evidence>
<dbReference type="PANTHER" id="PTHR43537:SF24">
    <property type="entry name" value="GLUCONATE OPERON TRANSCRIPTIONAL REPRESSOR"/>
    <property type="match status" value="1"/>
</dbReference>
<dbReference type="SUPFAM" id="SSF48008">
    <property type="entry name" value="GntR ligand-binding domain-like"/>
    <property type="match status" value="1"/>
</dbReference>
<dbReference type="PRINTS" id="PR00035">
    <property type="entry name" value="HTHGNTR"/>
</dbReference>
<dbReference type="SMART" id="SM00895">
    <property type="entry name" value="FCD"/>
    <property type="match status" value="1"/>
</dbReference>
<dbReference type="InterPro" id="IPR011711">
    <property type="entry name" value="GntR_C"/>
</dbReference>
<dbReference type="Pfam" id="PF07729">
    <property type="entry name" value="FCD"/>
    <property type="match status" value="1"/>
</dbReference>
<keyword evidence="7" id="KW-1185">Reference proteome</keyword>
<feature type="domain" description="HTH gntR-type" evidence="4">
    <location>
        <begin position="10"/>
        <end position="77"/>
    </location>
</feature>
<dbReference type="Gene3D" id="1.20.120.530">
    <property type="entry name" value="GntR ligand-binding domain-like"/>
    <property type="match status" value="1"/>
</dbReference>
<keyword evidence="2" id="KW-0238">DNA-binding</keyword>
<accession>A0A1T0A1G7</accession>
<sequence length="226" mass="25361">MSLKIQSPPTTLRELSLEKLRHAIITGYFPAGTRLVERTLCDEMGVSRSVVREAIRYLEAEGLVEVIPNKGPIVARLDWHIAEQIYKIRLLLECSAVADCTHKLTEDIAKKLSQIINELKIASELDDINHTINLSTQFYETLFLTAGHDIAWEVVQRLNGRISRLRAMTIKSPKRQVSGYARLVRIYQAMLEKDAQKAQQAVSDHINEVASIAKGILQTDESGSLG</sequence>
<evidence type="ECO:0000313" key="7">
    <source>
        <dbReference type="Proteomes" id="UP000190435"/>
    </source>
</evidence>